<evidence type="ECO:0000256" key="2">
    <source>
        <dbReference type="ARBA" id="ARBA00022679"/>
    </source>
</evidence>
<dbReference type="Gene3D" id="3.10.10.10">
    <property type="entry name" value="HIV Type 1 Reverse Transcriptase, subunit A, domain 1"/>
    <property type="match status" value="1"/>
</dbReference>
<dbReference type="Gene3D" id="3.30.70.270">
    <property type="match status" value="2"/>
</dbReference>
<dbReference type="PROSITE" id="PS50158">
    <property type="entry name" value="ZF_CCHC"/>
    <property type="match status" value="1"/>
</dbReference>
<evidence type="ECO:0000256" key="7">
    <source>
        <dbReference type="ARBA" id="ARBA00022918"/>
    </source>
</evidence>
<keyword evidence="4" id="KW-0540">Nuclease</keyword>
<proteinExistence type="predicted"/>
<reference evidence="10" key="2">
    <citation type="submission" date="2022-01" db="EMBL/GenBank/DDBJ databases">
        <authorList>
            <person name="Yamashiro T."/>
            <person name="Shiraishi A."/>
            <person name="Satake H."/>
            <person name="Nakayama K."/>
        </authorList>
    </citation>
    <scope>NUCLEOTIDE SEQUENCE</scope>
</reference>
<protein>
    <recommendedName>
        <fullName evidence="1">RNA-directed DNA polymerase</fullName>
        <ecNumber evidence="1">2.7.7.49</ecNumber>
    </recommendedName>
</protein>
<reference evidence="10" key="1">
    <citation type="journal article" date="2022" name="Int. J. Mol. Sci.">
        <title>Draft Genome of Tanacetum Coccineum: Genomic Comparison of Closely Related Tanacetum-Family Plants.</title>
        <authorList>
            <person name="Yamashiro T."/>
            <person name="Shiraishi A."/>
            <person name="Nakayama K."/>
            <person name="Satake H."/>
        </authorList>
    </citation>
    <scope>NUCLEOTIDE SEQUENCE</scope>
</reference>
<evidence type="ECO:0000313" key="11">
    <source>
        <dbReference type="Proteomes" id="UP001151760"/>
    </source>
</evidence>
<evidence type="ECO:0000256" key="8">
    <source>
        <dbReference type="PROSITE-ProRule" id="PRU00047"/>
    </source>
</evidence>
<dbReference type="GO" id="GO:0003964">
    <property type="term" value="F:RNA-directed DNA polymerase activity"/>
    <property type="evidence" value="ECO:0007669"/>
    <property type="project" value="UniProtKB-KW"/>
</dbReference>
<dbReference type="Proteomes" id="UP001151760">
    <property type="component" value="Unassembled WGS sequence"/>
</dbReference>
<dbReference type="SUPFAM" id="SSF57756">
    <property type="entry name" value="Retrovirus zinc finger-like domains"/>
    <property type="match status" value="1"/>
</dbReference>
<keyword evidence="8" id="KW-0479">Metal-binding</keyword>
<dbReference type="InterPro" id="IPR001878">
    <property type="entry name" value="Znf_CCHC"/>
</dbReference>
<evidence type="ECO:0000256" key="1">
    <source>
        <dbReference type="ARBA" id="ARBA00012493"/>
    </source>
</evidence>
<evidence type="ECO:0000259" key="9">
    <source>
        <dbReference type="PROSITE" id="PS50158"/>
    </source>
</evidence>
<gene>
    <name evidence="10" type="ORF">Tco_0802975</name>
</gene>
<feature type="domain" description="CCHC-type" evidence="9">
    <location>
        <begin position="50"/>
        <end position="63"/>
    </location>
</feature>
<dbReference type="EMBL" id="BQNB010011854">
    <property type="protein sequence ID" value="GJS96007.1"/>
    <property type="molecule type" value="Genomic_DNA"/>
</dbReference>
<keyword evidence="3" id="KW-0548">Nucleotidyltransferase</keyword>
<evidence type="ECO:0000256" key="6">
    <source>
        <dbReference type="ARBA" id="ARBA00022801"/>
    </source>
</evidence>
<dbReference type="InterPro" id="IPR050951">
    <property type="entry name" value="Retrovirus_Pol_polyprotein"/>
</dbReference>
<dbReference type="SUPFAM" id="SSF56672">
    <property type="entry name" value="DNA/RNA polymerases"/>
    <property type="match status" value="1"/>
</dbReference>
<feature type="non-terminal residue" evidence="10">
    <location>
        <position position="1"/>
    </location>
</feature>
<keyword evidence="8" id="KW-0862">Zinc</keyword>
<dbReference type="CDD" id="cd09274">
    <property type="entry name" value="RNase_HI_RT_Ty3"/>
    <property type="match status" value="1"/>
</dbReference>
<evidence type="ECO:0000313" key="10">
    <source>
        <dbReference type="EMBL" id="GJS96007.1"/>
    </source>
</evidence>
<dbReference type="EC" id="2.7.7.49" evidence="1"/>
<dbReference type="InterPro" id="IPR043502">
    <property type="entry name" value="DNA/RNA_pol_sf"/>
</dbReference>
<dbReference type="InterPro" id="IPR036875">
    <property type="entry name" value="Znf_CCHC_sf"/>
</dbReference>
<keyword evidence="2" id="KW-0808">Transferase</keyword>
<dbReference type="PANTHER" id="PTHR37984:SF5">
    <property type="entry name" value="PROTEIN NYNRIN-LIKE"/>
    <property type="match status" value="1"/>
</dbReference>
<dbReference type="CDD" id="cd00303">
    <property type="entry name" value="retropepsin_like"/>
    <property type="match status" value="1"/>
</dbReference>
<dbReference type="Pfam" id="PF00098">
    <property type="entry name" value="zf-CCHC"/>
    <property type="match status" value="1"/>
</dbReference>
<keyword evidence="5" id="KW-0255">Endonuclease</keyword>
<accession>A0ABQ5A3X0</accession>
<dbReference type="SMART" id="SM00343">
    <property type="entry name" value="ZnF_C2HC"/>
    <property type="match status" value="1"/>
</dbReference>
<comment type="caution">
    <text evidence="10">The sequence shown here is derived from an EMBL/GenBank/DDBJ whole genome shotgun (WGS) entry which is preliminary data.</text>
</comment>
<dbReference type="InterPro" id="IPR021109">
    <property type="entry name" value="Peptidase_aspartic_dom_sf"/>
</dbReference>
<dbReference type="InterPro" id="IPR041373">
    <property type="entry name" value="RT_RNaseH"/>
</dbReference>
<dbReference type="InterPro" id="IPR043128">
    <property type="entry name" value="Rev_trsase/Diguanyl_cyclase"/>
</dbReference>
<dbReference type="Pfam" id="PF17917">
    <property type="entry name" value="RT_RNaseH"/>
    <property type="match status" value="1"/>
</dbReference>
<evidence type="ECO:0000256" key="3">
    <source>
        <dbReference type="ARBA" id="ARBA00022695"/>
    </source>
</evidence>
<dbReference type="Pfam" id="PF08284">
    <property type="entry name" value="RVP_2"/>
    <property type="match status" value="1"/>
</dbReference>
<organism evidence="10 11">
    <name type="scientific">Tanacetum coccineum</name>
    <dbReference type="NCBI Taxonomy" id="301880"/>
    <lineage>
        <taxon>Eukaryota</taxon>
        <taxon>Viridiplantae</taxon>
        <taxon>Streptophyta</taxon>
        <taxon>Embryophyta</taxon>
        <taxon>Tracheophyta</taxon>
        <taxon>Spermatophyta</taxon>
        <taxon>Magnoliopsida</taxon>
        <taxon>eudicotyledons</taxon>
        <taxon>Gunneridae</taxon>
        <taxon>Pentapetalae</taxon>
        <taxon>asterids</taxon>
        <taxon>campanulids</taxon>
        <taxon>Asterales</taxon>
        <taxon>Asteraceae</taxon>
        <taxon>Asteroideae</taxon>
        <taxon>Anthemideae</taxon>
        <taxon>Anthemidinae</taxon>
        <taxon>Tanacetum</taxon>
    </lineage>
</organism>
<sequence>RDLPLCTKCNYYHTGQCAPKCGKYKRYGHATTNCRVNTNNNNKNQKVGACYECGNTGHLRRDCLKLKNHGNGNGNDTAQGRAYALGGRDAKPETLTLMSFHHRKLESHYDVELADGKIIGVNTIIRGCTLNFMNHPFNIDLMPVPLGSFDVIIGMDWLTKYHGVIICDEKIVRVPFGREMLIFQGNGNNQREESRLNIISCTKAQEYLSKGCDVFLAHITMKEAKDKSEGKRLEDVPIVRDFPEVFPEDLPGIPPARQVEFQIDLVPGAAPVARAPYRLAPSEMKELAEQLQELSDKGFIRPNSSPWGASVLFVKKKDGSFRMCIDYRELNKLTVKNRYPLPRIDDLHSRGPNKDHWASPKSPTEIRQFLGLAGYYRRFIEGFSKIAKPMTKLTQKNVKFDWGEKEEAAFQLIKQKLCSAPILALPKGSENFIVYCDASHKGLGDVLMQNEKVIAYASRQLKIHEKNYTTHDLELGAVVFALKMWRHYLYRTRCTVFTDHKSLQHILDQKELNMRQRRWLELLSDYDCDIRYHPGKANVVADALSRKERVKPLRVRALVMTIGLNLPKQILEAQTEALKPENLTAEDVGGMLRQDLTKERLKPRADGTLCLNNKSWLPCYGDLRTLVMHESHKFENILVSSGS</sequence>
<evidence type="ECO:0000256" key="5">
    <source>
        <dbReference type="ARBA" id="ARBA00022759"/>
    </source>
</evidence>
<dbReference type="Gene3D" id="4.10.60.10">
    <property type="entry name" value="Zinc finger, CCHC-type"/>
    <property type="match status" value="1"/>
</dbReference>
<evidence type="ECO:0000256" key="4">
    <source>
        <dbReference type="ARBA" id="ARBA00022722"/>
    </source>
</evidence>
<keyword evidence="8" id="KW-0863">Zinc-finger</keyword>
<keyword evidence="6" id="KW-0378">Hydrolase</keyword>
<name>A0ABQ5A3X0_9ASTR</name>
<keyword evidence="11" id="KW-1185">Reference proteome</keyword>
<dbReference type="PANTHER" id="PTHR37984">
    <property type="entry name" value="PROTEIN CBG26694"/>
    <property type="match status" value="1"/>
</dbReference>
<dbReference type="Gene3D" id="2.40.70.10">
    <property type="entry name" value="Acid Proteases"/>
    <property type="match status" value="1"/>
</dbReference>
<keyword evidence="7 10" id="KW-0695">RNA-directed DNA polymerase</keyword>